<gene>
    <name evidence="2" type="ORF">EV675_0809</name>
</gene>
<name>A0A4Q7NJU9_9BURK</name>
<dbReference type="InterPro" id="IPR029039">
    <property type="entry name" value="Flavoprotein-like_sf"/>
</dbReference>
<dbReference type="SUPFAM" id="SSF52218">
    <property type="entry name" value="Flavoproteins"/>
    <property type="match status" value="1"/>
</dbReference>
<dbReference type="PANTHER" id="PTHR30543">
    <property type="entry name" value="CHROMATE REDUCTASE"/>
    <property type="match status" value="1"/>
</dbReference>
<proteinExistence type="predicted"/>
<feature type="domain" description="SecA family profile" evidence="1">
    <location>
        <begin position="1"/>
        <end position="192"/>
    </location>
</feature>
<dbReference type="OrthoDB" id="9812295at2"/>
<dbReference type="GO" id="GO:0016491">
    <property type="term" value="F:oxidoreductase activity"/>
    <property type="evidence" value="ECO:0007669"/>
    <property type="project" value="InterPro"/>
</dbReference>
<comment type="caution">
    <text evidence="2">The sequence shown here is derived from an EMBL/GenBank/DDBJ whole genome shotgun (WGS) entry which is preliminary data.</text>
</comment>
<evidence type="ECO:0000313" key="3">
    <source>
        <dbReference type="Proteomes" id="UP000292445"/>
    </source>
</evidence>
<accession>A0A4Q7NJU9</accession>
<organism evidence="2 3">
    <name type="scientific">Pigmentiphaga kullae</name>
    <dbReference type="NCBI Taxonomy" id="151784"/>
    <lineage>
        <taxon>Bacteria</taxon>
        <taxon>Pseudomonadati</taxon>
        <taxon>Pseudomonadota</taxon>
        <taxon>Betaproteobacteria</taxon>
        <taxon>Burkholderiales</taxon>
        <taxon>Alcaligenaceae</taxon>
        <taxon>Pigmentiphaga</taxon>
    </lineage>
</organism>
<dbReference type="Gene3D" id="3.40.50.360">
    <property type="match status" value="1"/>
</dbReference>
<dbReference type="GO" id="GO:0010181">
    <property type="term" value="F:FMN binding"/>
    <property type="evidence" value="ECO:0007669"/>
    <property type="project" value="TreeGrafter"/>
</dbReference>
<dbReference type="RefSeq" id="WP_130356119.1">
    <property type="nucleotide sequence ID" value="NZ_SGXC01000001.1"/>
</dbReference>
<keyword evidence="3" id="KW-1185">Reference proteome</keyword>
<evidence type="ECO:0000313" key="2">
    <source>
        <dbReference type="EMBL" id="RZS84790.1"/>
    </source>
</evidence>
<evidence type="ECO:0000259" key="1">
    <source>
        <dbReference type="PROSITE" id="PS51196"/>
    </source>
</evidence>
<dbReference type="Pfam" id="PF03358">
    <property type="entry name" value="FMN_red"/>
    <property type="match status" value="1"/>
</dbReference>
<dbReference type="Proteomes" id="UP000292445">
    <property type="component" value="Unassembled WGS sequence"/>
</dbReference>
<protein>
    <submittedName>
        <fullName evidence="2">NAD(P)H-dependent FMN reductase</fullName>
    </submittedName>
</protein>
<dbReference type="GO" id="GO:0005829">
    <property type="term" value="C:cytosol"/>
    <property type="evidence" value="ECO:0007669"/>
    <property type="project" value="TreeGrafter"/>
</dbReference>
<sequence>MAAPKILAFAGSSRGASLNKLLLAVAADGARAAGADVTQIDLRDYPMPIYDGDDEMQSGVPDNALVLRGLIAEHDALLVATPEYNGSVTALLKNALDWCSRPINGEDGLLPYRGKMVALLAASMSPFGGIRAVTHTRGIFNKMGAIVLPDEVLLPQAQHAFDAGGNLLNETARQLARQLGAALAAKAGRGGS</sequence>
<reference evidence="2 3" key="1">
    <citation type="submission" date="2019-02" db="EMBL/GenBank/DDBJ databases">
        <title>Genomic Encyclopedia of Type Strains, Phase IV (KMG-IV): sequencing the most valuable type-strain genomes for metagenomic binning, comparative biology and taxonomic classification.</title>
        <authorList>
            <person name="Goeker M."/>
        </authorList>
    </citation>
    <scope>NUCLEOTIDE SEQUENCE [LARGE SCALE GENOMIC DNA]</scope>
    <source>
        <strain evidence="2 3">K24</strain>
    </source>
</reference>
<dbReference type="AlphaFoldDB" id="A0A4Q7NJU9"/>
<dbReference type="InterPro" id="IPR005025">
    <property type="entry name" value="FMN_Rdtase-like_dom"/>
</dbReference>
<dbReference type="InterPro" id="IPR014018">
    <property type="entry name" value="SecA_motor_DEAD"/>
</dbReference>
<dbReference type="PANTHER" id="PTHR30543:SF21">
    <property type="entry name" value="NAD(P)H-DEPENDENT FMN REDUCTASE LOT6"/>
    <property type="match status" value="1"/>
</dbReference>
<dbReference type="InterPro" id="IPR050712">
    <property type="entry name" value="NAD(P)H-dep_reductase"/>
</dbReference>
<dbReference type="PROSITE" id="PS51196">
    <property type="entry name" value="SECA_MOTOR_DEAD"/>
    <property type="match status" value="1"/>
</dbReference>
<dbReference type="EMBL" id="SGXC01000001">
    <property type="protein sequence ID" value="RZS84790.1"/>
    <property type="molecule type" value="Genomic_DNA"/>
</dbReference>